<gene>
    <name evidence="5" type="ORF">FisN_16Lh126</name>
</gene>
<dbReference type="PANTHER" id="PTHR48112">
    <property type="entry name" value="HIGH MOBILITY GROUP PROTEIN DSP1"/>
    <property type="match status" value="1"/>
</dbReference>
<evidence type="ECO:0000313" key="6">
    <source>
        <dbReference type="Proteomes" id="UP000198406"/>
    </source>
</evidence>
<evidence type="ECO:0000256" key="3">
    <source>
        <dbReference type="SAM" id="MobiDB-lite"/>
    </source>
</evidence>
<dbReference type="SUPFAM" id="SSF47095">
    <property type="entry name" value="HMG-box"/>
    <property type="match status" value="1"/>
</dbReference>
<accession>A0A1Z5KJ12</accession>
<feature type="compositionally biased region" description="Basic and acidic residues" evidence="3">
    <location>
        <begin position="72"/>
        <end position="90"/>
    </location>
</feature>
<proteinExistence type="predicted"/>
<sequence length="454" mass="50732">MSKLPDKAIEDVARDGESVGKILPSSLTKDDDGRDEKKSNKRKRSKKKDRRANRVQGQMPAPPLSAYNFFFRAERLGGSDGKRDGPKSQDQDTPSEADTKGLSDFQTMTKSIGLKWRELSADQKRIFEDLAKEDLGRYRRELAEYNEEIIRSTKIGRASLEGRIKSAIQHRTDDSENDAKPSVATAQIPESGAKNHTEFPGFPTQQFALPSTESNSQHFDQITSDPRESLGMQTDSSGLTRQYEPMLQQYAAENVILQHLLSGIAQSSLSTLEQSSLSPIFSPLLHQLQDAQASTSNARMVDSALSRAALFVQMNYLRNSQIGGRFDNLPSLLHSQQQPLVAQEAIAWRHLQQQLLNPLQNSSSSEPSPSIAEFLIAQRNRNVFGHLEVGQNHQIGLQNVFRATPQDQQALLQHFSMQPSHTGSTTTIATTPTIDPQELLRQMMAEEVRKSQQR</sequence>
<keyword evidence="1 2" id="KW-0238">DNA-binding</keyword>
<feature type="compositionally biased region" description="Basic and acidic residues" evidence="3">
    <location>
        <begin position="28"/>
        <end position="38"/>
    </location>
</feature>
<dbReference type="SMART" id="SM00398">
    <property type="entry name" value="HMG"/>
    <property type="match status" value="1"/>
</dbReference>
<dbReference type="EMBL" id="BDSP01000240">
    <property type="protein sequence ID" value="GAX26290.1"/>
    <property type="molecule type" value="Genomic_DNA"/>
</dbReference>
<dbReference type="InterPro" id="IPR036910">
    <property type="entry name" value="HMG_box_dom_sf"/>
</dbReference>
<dbReference type="PROSITE" id="PS50118">
    <property type="entry name" value="HMG_BOX_2"/>
    <property type="match status" value="1"/>
</dbReference>
<keyword evidence="2" id="KW-0539">Nucleus</keyword>
<dbReference type="Gene3D" id="1.10.30.10">
    <property type="entry name" value="High mobility group box domain"/>
    <property type="match status" value="1"/>
</dbReference>
<feature type="compositionally biased region" description="Basic residues" evidence="3">
    <location>
        <begin position="39"/>
        <end position="53"/>
    </location>
</feature>
<organism evidence="5 6">
    <name type="scientific">Fistulifera solaris</name>
    <name type="common">Oleaginous diatom</name>
    <dbReference type="NCBI Taxonomy" id="1519565"/>
    <lineage>
        <taxon>Eukaryota</taxon>
        <taxon>Sar</taxon>
        <taxon>Stramenopiles</taxon>
        <taxon>Ochrophyta</taxon>
        <taxon>Bacillariophyta</taxon>
        <taxon>Bacillariophyceae</taxon>
        <taxon>Bacillariophycidae</taxon>
        <taxon>Naviculales</taxon>
        <taxon>Naviculaceae</taxon>
        <taxon>Fistulifera</taxon>
    </lineage>
</organism>
<evidence type="ECO:0000259" key="4">
    <source>
        <dbReference type="PROSITE" id="PS50118"/>
    </source>
</evidence>
<dbReference type="GO" id="GO:0005634">
    <property type="term" value="C:nucleus"/>
    <property type="evidence" value="ECO:0007669"/>
    <property type="project" value="UniProtKB-UniRule"/>
</dbReference>
<feature type="region of interest" description="Disordered" evidence="3">
    <location>
        <begin position="187"/>
        <end position="234"/>
    </location>
</feature>
<comment type="caution">
    <text evidence="5">The sequence shown here is derived from an EMBL/GenBank/DDBJ whole genome shotgun (WGS) entry which is preliminary data.</text>
</comment>
<keyword evidence="6" id="KW-1185">Reference proteome</keyword>
<dbReference type="Pfam" id="PF09011">
    <property type="entry name" value="HMG_box_2"/>
    <property type="match status" value="1"/>
</dbReference>
<feature type="domain" description="HMG box" evidence="4">
    <location>
        <begin position="60"/>
        <end position="146"/>
    </location>
</feature>
<evidence type="ECO:0000256" key="1">
    <source>
        <dbReference type="ARBA" id="ARBA00023125"/>
    </source>
</evidence>
<dbReference type="PANTHER" id="PTHR48112:SF22">
    <property type="entry name" value="MITOCHONDRIAL TRANSCRIPTION FACTOR A, ISOFORM B"/>
    <property type="match status" value="1"/>
</dbReference>
<dbReference type="InterPro" id="IPR009071">
    <property type="entry name" value="HMG_box_dom"/>
</dbReference>
<reference evidence="5 6" key="1">
    <citation type="journal article" date="2015" name="Plant Cell">
        <title>Oil accumulation by the oleaginous diatom Fistulifera solaris as revealed by the genome and transcriptome.</title>
        <authorList>
            <person name="Tanaka T."/>
            <person name="Maeda Y."/>
            <person name="Veluchamy A."/>
            <person name="Tanaka M."/>
            <person name="Abida H."/>
            <person name="Marechal E."/>
            <person name="Bowler C."/>
            <person name="Muto M."/>
            <person name="Sunaga Y."/>
            <person name="Tanaka M."/>
            <person name="Yoshino T."/>
            <person name="Taniguchi T."/>
            <person name="Fukuda Y."/>
            <person name="Nemoto M."/>
            <person name="Matsumoto M."/>
            <person name="Wong P.S."/>
            <person name="Aburatani S."/>
            <person name="Fujibuchi W."/>
        </authorList>
    </citation>
    <scope>NUCLEOTIDE SEQUENCE [LARGE SCALE GENOMIC DNA]</scope>
    <source>
        <strain evidence="5 6">JPCC DA0580</strain>
    </source>
</reference>
<evidence type="ECO:0000256" key="2">
    <source>
        <dbReference type="PROSITE-ProRule" id="PRU00267"/>
    </source>
</evidence>
<dbReference type="AlphaFoldDB" id="A0A1Z5KJ12"/>
<dbReference type="GO" id="GO:0003677">
    <property type="term" value="F:DNA binding"/>
    <property type="evidence" value="ECO:0007669"/>
    <property type="project" value="UniProtKB-UniRule"/>
</dbReference>
<dbReference type="InterPro" id="IPR050342">
    <property type="entry name" value="HMGB"/>
</dbReference>
<evidence type="ECO:0000313" key="5">
    <source>
        <dbReference type="EMBL" id="GAX26290.1"/>
    </source>
</evidence>
<feature type="compositionally biased region" description="Basic and acidic residues" evidence="3">
    <location>
        <begin position="1"/>
        <end position="18"/>
    </location>
</feature>
<name>A0A1Z5KJ12_FISSO</name>
<dbReference type="Proteomes" id="UP000198406">
    <property type="component" value="Unassembled WGS sequence"/>
</dbReference>
<feature type="compositionally biased region" description="Polar residues" evidence="3">
    <location>
        <begin position="203"/>
        <end position="224"/>
    </location>
</feature>
<protein>
    <recommendedName>
        <fullName evidence="4">HMG box domain-containing protein</fullName>
    </recommendedName>
</protein>
<feature type="region of interest" description="Disordered" evidence="3">
    <location>
        <begin position="1"/>
        <end position="104"/>
    </location>
</feature>
<dbReference type="OrthoDB" id="49060at2759"/>
<feature type="DNA-binding region" description="HMG box" evidence="2">
    <location>
        <begin position="60"/>
        <end position="146"/>
    </location>
</feature>
<dbReference type="InParanoid" id="A0A1Z5KJ12"/>